<keyword evidence="9" id="KW-1133">Transmembrane helix</keyword>
<evidence type="ECO:0000256" key="7">
    <source>
        <dbReference type="ARBA" id="ARBA00022824"/>
    </source>
</evidence>
<gene>
    <name evidence="15" type="ORF">BPS1E_0925</name>
</gene>
<dbReference type="GO" id="GO:0016020">
    <property type="term" value="C:membrane"/>
    <property type="evidence" value="ECO:0007669"/>
    <property type="project" value="InterPro"/>
</dbReference>
<evidence type="ECO:0000256" key="10">
    <source>
        <dbReference type="ARBA" id="ARBA00023034"/>
    </source>
</evidence>
<dbReference type="GO" id="GO:0015012">
    <property type="term" value="P:heparan sulfate proteoglycan biosynthetic process"/>
    <property type="evidence" value="ECO:0007669"/>
    <property type="project" value="TreeGrafter"/>
</dbReference>
<evidence type="ECO:0000256" key="2">
    <source>
        <dbReference type="ARBA" id="ARBA00004648"/>
    </source>
</evidence>
<name>A0A267WLN9_BIFPS</name>
<dbReference type="Pfam" id="PF02485">
    <property type="entry name" value="Branch"/>
    <property type="match status" value="1"/>
</dbReference>
<accession>A0A267WLN9</accession>
<reference evidence="15 16" key="1">
    <citation type="journal article" date="2017" name="ISME J.">
        <title>Unveiling bifidobacterial biogeography across the mammalian branch of the tree of life.</title>
        <authorList>
            <person name="Milani C."/>
            <person name="Mangifesta M."/>
            <person name="Mancabelli L."/>
            <person name="Lugli G.A."/>
            <person name="James K."/>
            <person name="Duranti S."/>
            <person name="Turroni F."/>
            <person name="Ferrario C."/>
            <person name="Ossiprandi M.C."/>
            <person name="van Sinderen D."/>
            <person name="Ventura M."/>
        </authorList>
    </citation>
    <scope>NUCLEOTIDE SEQUENCE [LARGE SCALE GENOMIC DNA]</scope>
    <source>
        <strain evidence="15 16">1E</strain>
    </source>
</reference>
<keyword evidence="5" id="KW-0812">Transmembrane</keyword>
<dbReference type="PANTHER" id="PTHR46025:SF3">
    <property type="entry name" value="XYLOSYLTRANSFERASE OXT"/>
    <property type="match status" value="1"/>
</dbReference>
<dbReference type="GO" id="GO:0030158">
    <property type="term" value="F:protein xylosyltransferase activity"/>
    <property type="evidence" value="ECO:0007669"/>
    <property type="project" value="InterPro"/>
</dbReference>
<dbReference type="Proteomes" id="UP000216789">
    <property type="component" value="Unassembled WGS sequence"/>
</dbReference>
<dbReference type="InterPro" id="IPR003406">
    <property type="entry name" value="Glyco_trans_14"/>
</dbReference>
<dbReference type="InterPro" id="IPR043538">
    <property type="entry name" value="XYLT"/>
</dbReference>
<keyword evidence="10" id="KW-0333">Golgi apparatus</keyword>
<evidence type="ECO:0000256" key="3">
    <source>
        <dbReference type="ARBA" id="ARBA00022676"/>
    </source>
</evidence>
<dbReference type="GO" id="GO:0046872">
    <property type="term" value="F:metal ion binding"/>
    <property type="evidence" value="ECO:0007669"/>
    <property type="project" value="UniProtKB-KW"/>
</dbReference>
<evidence type="ECO:0000256" key="12">
    <source>
        <dbReference type="ARBA" id="ARBA00023157"/>
    </source>
</evidence>
<dbReference type="RefSeq" id="WP_095279528.1">
    <property type="nucleotide sequence ID" value="NZ_MNLB01000004.1"/>
</dbReference>
<evidence type="ECO:0000256" key="8">
    <source>
        <dbReference type="ARBA" id="ARBA00022968"/>
    </source>
</evidence>
<keyword evidence="8" id="KW-0735">Signal-anchor</keyword>
<evidence type="ECO:0000313" key="16">
    <source>
        <dbReference type="Proteomes" id="UP000216789"/>
    </source>
</evidence>
<keyword evidence="7" id="KW-0256">Endoplasmic reticulum</keyword>
<evidence type="ECO:0000256" key="4">
    <source>
        <dbReference type="ARBA" id="ARBA00022679"/>
    </source>
</evidence>
<keyword evidence="6" id="KW-0479">Metal-binding</keyword>
<evidence type="ECO:0000256" key="6">
    <source>
        <dbReference type="ARBA" id="ARBA00022723"/>
    </source>
</evidence>
<protein>
    <recommendedName>
        <fullName evidence="14">Peptide O-xylosyltransferase</fullName>
    </recommendedName>
</protein>
<keyword evidence="11" id="KW-0472">Membrane</keyword>
<evidence type="ECO:0000256" key="9">
    <source>
        <dbReference type="ARBA" id="ARBA00022989"/>
    </source>
</evidence>
<dbReference type="AlphaFoldDB" id="A0A267WLN9"/>
<proteinExistence type="predicted"/>
<evidence type="ECO:0000256" key="14">
    <source>
        <dbReference type="ARBA" id="ARBA00042865"/>
    </source>
</evidence>
<comment type="caution">
    <text evidence="15">The sequence shown here is derived from an EMBL/GenBank/DDBJ whole genome shotgun (WGS) entry which is preliminary data.</text>
</comment>
<evidence type="ECO:0000256" key="11">
    <source>
        <dbReference type="ARBA" id="ARBA00023136"/>
    </source>
</evidence>
<sequence>MRHAFLIEAHTNWDQLRTLLFLLDDSRSSIYVHVDAKSKDFNPAFFEGSVKRGTLHFVHRIPVTWGGDSQIKAEIILLEEALKSNSDYYHLISGFDLPLHSMDYFDSFFEQHAGKEFVQFSEIGETMRQRTRDRIAIYHPLQNAVGRNVGQIERIMFVTQRLLLHIDRLRGSGLVLGKGTNWFTITQAFARYVIDEWPQIGPCFMSSFCADEMFLHTMLLNSPYRDNVYHPDADDSCESMMRLIHWSNGDLKTFQTDDYEELASSPMLFARKFDERKDSNIIEMISSHINSCNA</sequence>
<evidence type="ECO:0000256" key="5">
    <source>
        <dbReference type="ARBA" id="ARBA00022692"/>
    </source>
</evidence>
<dbReference type="PANTHER" id="PTHR46025">
    <property type="entry name" value="XYLOSYLTRANSFERASE OXT"/>
    <property type="match status" value="1"/>
</dbReference>
<evidence type="ECO:0000256" key="1">
    <source>
        <dbReference type="ARBA" id="ARBA00004323"/>
    </source>
</evidence>
<dbReference type="EMBL" id="MNLB01000004">
    <property type="protein sequence ID" value="PAC73533.1"/>
    <property type="molecule type" value="Genomic_DNA"/>
</dbReference>
<evidence type="ECO:0000313" key="15">
    <source>
        <dbReference type="EMBL" id="PAC73533.1"/>
    </source>
</evidence>
<dbReference type="GO" id="GO:0050650">
    <property type="term" value="P:chondroitin sulfate proteoglycan biosynthetic process"/>
    <property type="evidence" value="ECO:0007669"/>
    <property type="project" value="TreeGrafter"/>
</dbReference>
<organism evidence="15 16">
    <name type="scientific">Bifidobacterium pseudocatenulatum</name>
    <dbReference type="NCBI Taxonomy" id="28026"/>
    <lineage>
        <taxon>Bacteria</taxon>
        <taxon>Bacillati</taxon>
        <taxon>Actinomycetota</taxon>
        <taxon>Actinomycetes</taxon>
        <taxon>Bifidobacteriales</taxon>
        <taxon>Bifidobacteriaceae</taxon>
        <taxon>Bifidobacterium</taxon>
    </lineage>
</organism>
<keyword evidence="12" id="KW-1015">Disulfide bond</keyword>
<keyword evidence="4 15" id="KW-0808">Transferase</keyword>
<keyword evidence="3" id="KW-0328">Glycosyltransferase</keyword>
<keyword evidence="13" id="KW-0325">Glycoprotein</keyword>
<evidence type="ECO:0000256" key="13">
    <source>
        <dbReference type="ARBA" id="ARBA00023180"/>
    </source>
</evidence>
<comment type="subcellular location">
    <subcellularLocation>
        <location evidence="2">Endoplasmic reticulum membrane</location>
        <topology evidence="2">Single-pass type II membrane protein</topology>
    </subcellularLocation>
    <subcellularLocation>
        <location evidence="1">Golgi apparatus membrane</location>
        <topology evidence="1">Single-pass type II membrane protein</topology>
    </subcellularLocation>
</comment>